<dbReference type="AlphaFoldDB" id="A0A5E7VXR5"/>
<proteinExistence type="predicted"/>
<evidence type="ECO:0000313" key="3">
    <source>
        <dbReference type="Proteomes" id="UP000325645"/>
    </source>
</evidence>
<dbReference type="Pfam" id="PF19619">
    <property type="entry name" value="DUF6124"/>
    <property type="match status" value="1"/>
</dbReference>
<dbReference type="EMBL" id="CABVJH010000001">
    <property type="protein sequence ID" value="VVQ27608.1"/>
    <property type="molecule type" value="Genomic_DNA"/>
</dbReference>
<feature type="region of interest" description="Disordered" evidence="1">
    <location>
        <begin position="1"/>
        <end position="20"/>
    </location>
</feature>
<reference evidence="2 3" key="1">
    <citation type="submission" date="2019-09" db="EMBL/GenBank/DDBJ databases">
        <authorList>
            <person name="Chandra G."/>
            <person name="Truman W A."/>
        </authorList>
    </citation>
    <scope>NUCLEOTIDE SEQUENCE [LARGE SCALE GENOMIC DNA]</scope>
    <source>
        <strain evidence="2">PS943</strain>
    </source>
</reference>
<protein>
    <recommendedName>
        <fullName evidence="4">DUF3077 domain-containing protein</fullName>
    </recommendedName>
</protein>
<accession>A0A5E7VXR5</accession>
<evidence type="ECO:0000256" key="1">
    <source>
        <dbReference type="SAM" id="MobiDB-lite"/>
    </source>
</evidence>
<dbReference type="Proteomes" id="UP000325645">
    <property type="component" value="Unassembled WGS sequence"/>
</dbReference>
<name>A0A5E7VXR5_PSEFL</name>
<evidence type="ECO:0000313" key="2">
    <source>
        <dbReference type="EMBL" id="VVQ27608.1"/>
    </source>
</evidence>
<gene>
    <name evidence="2" type="ORF">PS943_00461</name>
</gene>
<feature type="compositionally biased region" description="Pro residues" evidence="1">
    <location>
        <begin position="1"/>
        <end position="11"/>
    </location>
</feature>
<sequence>MIKPTPNPPETAPTSPYESLDSKKLVEAADRALDHYLCPPGSTPPPRKTRGMYAVTADTKNEELLTDACETLASAKTIAQDFAGQLPGPQRRTVLGIAQLIMLGELAVNRVLDNLELPG</sequence>
<organism evidence="2 3">
    <name type="scientific">Pseudomonas fluorescens</name>
    <dbReference type="NCBI Taxonomy" id="294"/>
    <lineage>
        <taxon>Bacteria</taxon>
        <taxon>Pseudomonadati</taxon>
        <taxon>Pseudomonadota</taxon>
        <taxon>Gammaproteobacteria</taxon>
        <taxon>Pseudomonadales</taxon>
        <taxon>Pseudomonadaceae</taxon>
        <taxon>Pseudomonas</taxon>
    </lineage>
</organism>
<dbReference type="RefSeq" id="WP_150655045.1">
    <property type="nucleotide sequence ID" value="NZ_CABVJH010000001.1"/>
</dbReference>
<evidence type="ECO:0008006" key="4">
    <source>
        <dbReference type="Google" id="ProtNLM"/>
    </source>
</evidence>